<name>A0ACC4DCG5_PURLI</name>
<accession>A0ACC4DCG5</accession>
<organism evidence="1 2">
    <name type="scientific">Purpureocillium lilacinum</name>
    <name type="common">Paecilomyces lilacinus</name>
    <dbReference type="NCBI Taxonomy" id="33203"/>
    <lineage>
        <taxon>Eukaryota</taxon>
        <taxon>Fungi</taxon>
        <taxon>Dikarya</taxon>
        <taxon>Ascomycota</taxon>
        <taxon>Pezizomycotina</taxon>
        <taxon>Sordariomycetes</taxon>
        <taxon>Hypocreomycetidae</taxon>
        <taxon>Hypocreales</taxon>
        <taxon>Ophiocordycipitaceae</taxon>
        <taxon>Purpureocillium</taxon>
    </lineage>
</organism>
<proteinExistence type="predicted"/>
<gene>
    <name evidence="1" type="ORF">ACCO45_011774</name>
</gene>
<protein>
    <submittedName>
        <fullName evidence="1">Uncharacterized protein</fullName>
    </submittedName>
</protein>
<evidence type="ECO:0000313" key="2">
    <source>
        <dbReference type="Proteomes" id="UP001638806"/>
    </source>
</evidence>
<comment type="caution">
    <text evidence="1">The sequence shown here is derived from an EMBL/GenBank/DDBJ whole genome shotgun (WGS) entry which is preliminary data.</text>
</comment>
<sequence length="203" mass="22195">MSRLHRHLSLPDDGDASRSPDRAEALGAVKLGCGREPDEYALPCHRPDRARSSYWSDLLQTRRCQGSPASAGPDVAIADNESLAPQQRYGTESDMADDFSFQTSSVRTMYRSRHRCTAGTATYLQLRLTAYTAAGGPELPKCRACSACAMSTFLQASQKRPGSNDGLRGDDCLGHAVRHSDEDNAPTGPWLLPYRREARDSSC</sequence>
<dbReference type="Proteomes" id="UP001638806">
    <property type="component" value="Unassembled WGS sequence"/>
</dbReference>
<keyword evidence="2" id="KW-1185">Reference proteome</keyword>
<dbReference type="EMBL" id="JBGNUJ010000011">
    <property type="protein sequence ID" value="KAL3953818.1"/>
    <property type="molecule type" value="Genomic_DNA"/>
</dbReference>
<evidence type="ECO:0000313" key="1">
    <source>
        <dbReference type="EMBL" id="KAL3953818.1"/>
    </source>
</evidence>
<reference evidence="1" key="1">
    <citation type="submission" date="2024-12" db="EMBL/GenBank/DDBJ databases">
        <title>Comparative genomics and development of molecular markers within Purpureocillium lilacinum and among Purpureocillium species.</title>
        <authorList>
            <person name="Yeh Z.-Y."/>
            <person name="Ni N.-T."/>
            <person name="Lo P.-H."/>
            <person name="Mushyakhwo K."/>
            <person name="Lin C.-F."/>
            <person name="Nai Y.-S."/>
        </authorList>
    </citation>
    <scope>NUCLEOTIDE SEQUENCE</scope>
    <source>
        <strain evidence="1">NCHU-NPUST-175</strain>
    </source>
</reference>